<accession>A0ACA9RA25</accession>
<feature type="non-terminal residue" evidence="1">
    <location>
        <position position="1"/>
    </location>
</feature>
<gene>
    <name evidence="1" type="ORF">RPERSI_LOCUS17925</name>
</gene>
<name>A0ACA9RA25_9GLOM</name>
<dbReference type="EMBL" id="CAJVQC010046630">
    <property type="protein sequence ID" value="CAG8783327.1"/>
    <property type="molecule type" value="Genomic_DNA"/>
</dbReference>
<reference evidence="1" key="1">
    <citation type="submission" date="2021-06" db="EMBL/GenBank/DDBJ databases">
        <authorList>
            <person name="Kallberg Y."/>
            <person name="Tangrot J."/>
            <person name="Rosling A."/>
        </authorList>
    </citation>
    <scope>NUCLEOTIDE SEQUENCE</scope>
    <source>
        <strain evidence="1">MA461A</strain>
    </source>
</reference>
<evidence type="ECO:0000313" key="2">
    <source>
        <dbReference type="Proteomes" id="UP000789920"/>
    </source>
</evidence>
<organism evidence="1 2">
    <name type="scientific">Racocetra persica</name>
    <dbReference type="NCBI Taxonomy" id="160502"/>
    <lineage>
        <taxon>Eukaryota</taxon>
        <taxon>Fungi</taxon>
        <taxon>Fungi incertae sedis</taxon>
        <taxon>Mucoromycota</taxon>
        <taxon>Glomeromycotina</taxon>
        <taxon>Glomeromycetes</taxon>
        <taxon>Diversisporales</taxon>
        <taxon>Gigasporaceae</taxon>
        <taxon>Racocetra</taxon>
    </lineage>
</organism>
<evidence type="ECO:0000313" key="1">
    <source>
        <dbReference type="EMBL" id="CAG8783327.1"/>
    </source>
</evidence>
<proteinExistence type="predicted"/>
<keyword evidence="2" id="KW-1185">Reference proteome</keyword>
<comment type="caution">
    <text evidence="1">The sequence shown here is derived from an EMBL/GenBank/DDBJ whole genome shotgun (WGS) entry which is preliminary data.</text>
</comment>
<sequence>ARGLIMSEEQINEAVDTLKNSRNYTPLISIVTTHVTEILEIDKNAQYNKKICGALIERVRSVEFGIRILLRRKPEIEENFKKENYIDNFEKFAKTMIEIKKFVADITQFQRFRFLKTDTVKEKFLELTKRFDTCMGMLDFTIVTDQEKLKQIDDESLKEDLNEMAEFLKRIEEYQEYQAYKEYQAMTKSFGIRNILLDQLQNPNNNLQVVRNSAIVKRLLLPDNREVACKSYSNDFSQVQNTLEILIKSSVTNELEPKLANFHFSRMKDDVTTFINQDRESLRWMAPEKMLHYEKENIIRYTYQCELFSFGMLLWELAFEKAPYEDMMLDDVISHVTNGRREGIPAYSSDTSEDYEIYQEFVRIIKT</sequence>
<dbReference type="Proteomes" id="UP000789920">
    <property type="component" value="Unassembled WGS sequence"/>
</dbReference>
<feature type="non-terminal residue" evidence="1">
    <location>
        <position position="367"/>
    </location>
</feature>
<protein>
    <submittedName>
        <fullName evidence="1">22812_t:CDS:1</fullName>
    </submittedName>
</protein>